<keyword evidence="3" id="KW-1185">Reference proteome</keyword>
<name>A0AAE8LXT1_9HYPO</name>
<comment type="caution">
    <text evidence="2">The sequence shown here is derived from an EMBL/GenBank/DDBJ whole genome shotgun (WGS) entry which is preliminary data.</text>
</comment>
<proteinExistence type="predicted"/>
<dbReference type="Proteomes" id="UP001187734">
    <property type="component" value="Unassembled WGS sequence"/>
</dbReference>
<reference evidence="2" key="1">
    <citation type="submission" date="2018-03" db="EMBL/GenBank/DDBJ databases">
        <authorList>
            <person name="Guldener U."/>
        </authorList>
    </citation>
    <scope>NUCLEOTIDE SEQUENCE</scope>
</reference>
<sequence length="149" mass="16694">MPILTWFRDFFDPDFWAIITNTFVRLCGDDDTESGQPRNSANINGATQVDETAQVDQFVDDYEPIDFEEAAPLSDSSSWVTVDSESMTSSARIHEWMDDVASGSPSRSPKPFSGKNVAIKNKRTTKLQKWVQVNTSNKGTSVRQHQSLS</sequence>
<accession>A0AAE8LXT1</accession>
<dbReference type="EMBL" id="ONZP01000011">
    <property type="protein sequence ID" value="SPJ70542.1"/>
    <property type="molecule type" value="Genomic_DNA"/>
</dbReference>
<organism evidence="2 3">
    <name type="scientific">Fusarium torulosum</name>
    <dbReference type="NCBI Taxonomy" id="33205"/>
    <lineage>
        <taxon>Eukaryota</taxon>
        <taxon>Fungi</taxon>
        <taxon>Dikarya</taxon>
        <taxon>Ascomycota</taxon>
        <taxon>Pezizomycotina</taxon>
        <taxon>Sordariomycetes</taxon>
        <taxon>Hypocreomycetidae</taxon>
        <taxon>Hypocreales</taxon>
        <taxon>Nectriaceae</taxon>
        <taxon>Fusarium</taxon>
    </lineage>
</organism>
<evidence type="ECO:0000313" key="3">
    <source>
        <dbReference type="Proteomes" id="UP001187734"/>
    </source>
</evidence>
<evidence type="ECO:0000256" key="1">
    <source>
        <dbReference type="SAM" id="MobiDB-lite"/>
    </source>
</evidence>
<dbReference type="AlphaFoldDB" id="A0AAE8LXT1"/>
<protein>
    <submittedName>
        <fullName evidence="2">Uncharacterized protein</fullName>
    </submittedName>
</protein>
<feature type="region of interest" description="Disordered" evidence="1">
    <location>
        <begin position="100"/>
        <end position="119"/>
    </location>
</feature>
<gene>
    <name evidence="2" type="ORF">FTOL_00270</name>
</gene>
<evidence type="ECO:0000313" key="2">
    <source>
        <dbReference type="EMBL" id="SPJ70542.1"/>
    </source>
</evidence>